<dbReference type="Pfam" id="PF01535">
    <property type="entry name" value="PPR"/>
    <property type="match status" value="3"/>
</dbReference>
<dbReference type="PANTHER" id="PTHR47447">
    <property type="entry name" value="OS03G0856100 PROTEIN"/>
    <property type="match status" value="1"/>
</dbReference>
<evidence type="ECO:0000313" key="8">
    <source>
        <dbReference type="Proteomes" id="UP000759537"/>
    </source>
</evidence>
<evidence type="ECO:0000256" key="3">
    <source>
        <dbReference type="ARBA" id="ARBA00044493"/>
    </source>
</evidence>
<dbReference type="Pfam" id="PF13041">
    <property type="entry name" value="PPR_2"/>
    <property type="match status" value="2"/>
</dbReference>
<dbReference type="OrthoDB" id="185373at2759"/>
<reference evidence="7" key="1">
    <citation type="submission" date="2019-10" db="EMBL/GenBank/DDBJ databases">
        <authorList>
            <consortium name="DOE Joint Genome Institute"/>
            <person name="Kuo A."/>
            <person name="Miyauchi S."/>
            <person name="Kiss E."/>
            <person name="Drula E."/>
            <person name="Kohler A."/>
            <person name="Sanchez-Garcia M."/>
            <person name="Andreopoulos B."/>
            <person name="Barry K.W."/>
            <person name="Bonito G."/>
            <person name="Buee M."/>
            <person name="Carver A."/>
            <person name="Chen C."/>
            <person name="Cichocki N."/>
            <person name="Clum A."/>
            <person name="Culley D."/>
            <person name="Crous P.W."/>
            <person name="Fauchery L."/>
            <person name="Girlanda M."/>
            <person name="Hayes R."/>
            <person name="Keri Z."/>
            <person name="LaButti K."/>
            <person name="Lipzen A."/>
            <person name="Lombard V."/>
            <person name="Magnuson J."/>
            <person name="Maillard F."/>
            <person name="Morin E."/>
            <person name="Murat C."/>
            <person name="Nolan M."/>
            <person name="Ohm R."/>
            <person name="Pangilinan J."/>
            <person name="Pereira M."/>
            <person name="Perotto S."/>
            <person name="Peter M."/>
            <person name="Riley R."/>
            <person name="Sitrit Y."/>
            <person name="Stielow B."/>
            <person name="Szollosi G."/>
            <person name="Zifcakova L."/>
            <person name="Stursova M."/>
            <person name="Spatafora J.W."/>
            <person name="Tedersoo L."/>
            <person name="Vaario L.-M."/>
            <person name="Yamada A."/>
            <person name="Yan M."/>
            <person name="Wang P."/>
            <person name="Xu J."/>
            <person name="Bruns T."/>
            <person name="Baldrian P."/>
            <person name="Vilgalys R."/>
            <person name="Henrissat B."/>
            <person name="Grigoriev I.V."/>
            <person name="Hibbett D."/>
            <person name="Nagy L.G."/>
            <person name="Martin F.M."/>
        </authorList>
    </citation>
    <scope>NUCLEOTIDE SEQUENCE</scope>
    <source>
        <strain evidence="7">Prilba</strain>
    </source>
</reference>
<dbReference type="Pfam" id="PF13812">
    <property type="entry name" value="PPR_3"/>
    <property type="match status" value="1"/>
</dbReference>
<protein>
    <recommendedName>
        <fullName evidence="9">Pentatricopeptide repeat-containing protein</fullName>
    </recommendedName>
</protein>
<dbReference type="PANTHER" id="PTHR47447:SF23">
    <property type="entry name" value="PENTACOTRIPEPTIDE-REPEAT REGION OF PRORP DOMAIN-CONTAINING PROTEIN"/>
    <property type="match status" value="1"/>
</dbReference>
<keyword evidence="8" id="KW-1185">Reference proteome</keyword>
<dbReference type="Gene3D" id="1.25.40.10">
    <property type="entry name" value="Tetratricopeptide repeat domain"/>
    <property type="match status" value="5"/>
</dbReference>
<dbReference type="InterPro" id="IPR011990">
    <property type="entry name" value="TPR-like_helical_dom_sf"/>
</dbReference>
<dbReference type="EMBL" id="WHVB01000003">
    <property type="protein sequence ID" value="KAF8484644.1"/>
    <property type="molecule type" value="Genomic_DNA"/>
</dbReference>
<dbReference type="PROSITE" id="PS51375">
    <property type="entry name" value="PPR"/>
    <property type="match status" value="4"/>
</dbReference>
<organism evidence="7 8">
    <name type="scientific">Russula ochroleuca</name>
    <dbReference type="NCBI Taxonomy" id="152965"/>
    <lineage>
        <taxon>Eukaryota</taxon>
        <taxon>Fungi</taxon>
        <taxon>Dikarya</taxon>
        <taxon>Basidiomycota</taxon>
        <taxon>Agaricomycotina</taxon>
        <taxon>Agaricomycetes</taxon>
        <taxon>Russulales</taxon>
        <taxon>Russulaceae</taxon>
        <taxon>Russula</taxon>
    </lineage>
</organism>
<feature type="region of interest" description="Disordered" evidence="6">
    <location>
        <begin position="962"/>
        <end position="1008"/>
    </location>
</feature>
<evidence type="ECO:0008006" key="9">
    <source>
        <dbReference type="Google" id="ProtNLM"/>
    </source>
</evidence>
<keyword evidence="2" id="KW-0677">Repeat</keyword>
<evidence type="ECO:0000256" key="6">
    <source>
        <dbReference type="SAM" id="MobiDB-lite"/>
    </source>
</evidence>
<dbReference type="Proteomes" id="UP000759537">
    <property type="component" value="Unassembled WGS sequence"/>
</dbReference>
<comment type="subunit">
    <text evidence="4">Binds to mitochondrial small subunit 15S rRNA.</text>
</comment>
<evidence type="ECO:0000256" key="5">
    <source>
        <dbReference type="PROSITE-ProRule" id="PRU00708"/>
    </source>
</evidence>
<evidence type="ECO:0000256" key="4">
    <source>
        <dbReference type="ARBA" id="ARBA00044511"/>
    </source>
</evidence>
<feature type="repeat" description="PPR" evidence="5">
    <location>
        <begin position="635"/>
        <end position="670"/>
    </location>
</feature>
<comment type="similarity">
    <text evidence="1">Belongs to the CCM1 family.</text>
</comment>
<evidence type="ECO:0000256" key="2">
    <source>
        <dbReference type="ARBA" id="ARBA00022737"/>
    </source>
</evidence>
<name>A0A9P5N2P1_9AGAM</name>
<evidence type="ECO:0000256" key="1">
    <source>
        <dbReference type="ARBA" id="ARBA00006192"/>
    </source>
</evidence>
<accession>A0A9P5N2P1</accession>
<comment type="function">
    <text evidence="3">Regulates mitochondrial small subunit maturation by controlling 15S rRNA 5'-end processing. Localizes to the 5' precursor of the 15S rRNA in a position that is subsequently occupied by mS47 in the mature yeast mtSSU. Uses structure and sequence-specific RNA recognition, binding to a single-stranded region of the precursor and specifically recognizing bases -6 to -1. The exchange of Ccm1 for mS47 is coupled to the irreversible removal of precursor rRNA that is accompanied by conformational changes of the mitoribosomal proteins uS5m and mS26. These conformational changes signal completion of 5'-end rRNA processing through protection of the mature 5'-end of the 15S rRNA and stabilization of mS47. The removal of the 5' precursor together with the dissociation of Ccm1 may be catalyzed by the 5'-3' exoribonuclease Pet127. Involved in the specific removal of group I introns in mitochondrial encoded transcripts.</text>
</comment>
<sequence length="1157" mass="130162">MVEPFLAVLLPQSTSSSRPLLSLHSLVPRLFLYFTSSQTDMSRAKGKGKGKAALGNDHENSDWLHIAHPRSFHRISSLWSSRYPTRSTLSNSTVTSLSERRGSSGVWKGKYVRHFSRRAQAMQYSDTGQVSPSCTVERFVNGEPSPNSSQPVALKAAWGAFVELRKQSGPPQPSVVLGFVDRALATVEGTLIHGDKMRELVRWSVRLRRALRQLGDIQNLPLDESVHVLCLLTRIQALLGRFDDVASSFPRIWDRRKNKEAYSLDHVELRMVETVLQALSRYRGPVAVLDFIVSQWETLGRLVNMSSSRRHSRAPSQLSDIAFKIFDQIPSPLAVVANMRGKSKKVIPLTGTLLIRFLIRRRVPEDALAVYREMKRQSVDIILPLKLWLVRALVHGHAFEQANILFSEISASAPFGHENELFLATALHLFACQGDITRSEAAFKALEDKNMADYRAIGLRLLAHAHNGDVETVVRYFHDHFPRDTGIGVRPDIFHYTAVLMAHAKACDSSGLNKWLGNMIADGVKPDRHVYNILLEDCVRRGMFEDVASIIEEMRILRLPPLAEAYTTIISALAKRGDPIMAETFYKKALREGIKPDRQMVATLMTAHSAVGSWKGVIRAFDYLTSSDDRHLRPRIDVYNILLQAYVLAGSPFEVVSDVFQKMEQSGVRPTAHTFSILIKSACDSGQMDVAMRVFMELDSLSQKWETGFKVNVYALTILMAGYLRLGNRLKAKGIYDEMVFRGITPSSLTYSSILRAYISEDRQENIQLASDFMKSLMESPDQSQKWLLTSYSRFSGFENIYSPLMTLFARKANPEQVEELMDDMVRAGGERTLATLTLLLNAYRNVGNVDECRRVWDEILPITLHFLRTGELLGDSDPDLPRPDLQRKANIICVPLSIHMDALSAGGAHAEVADLWRTVREHGFALDSHNWNHLIVVLVRAGEIERAFQILERVIIPSFQHQPRNHPTAPREMAPPTPLSYDDVPSPPQKTSTLATEEAPHSRRTYLSTEARESIIAKLANERAGLFHATPDCSTSNSSAQEQGRSTADFAHPLYILQQILPSWDTWQPHAAVVTLLMDILDRLEAGHMIPPIPPRRFEDEGSGSATWQGAENEASAAKELLRRIRASCPQAVTIVREYDYRIRVRRELAMMVDEG</sequence>
<evidence type="ECO:0000313" key="7">
    <source>
        <dbReference type="EMBL" id="KAF8484644.1"/>
    </source>
</evidence>
<gene>
    <name evidence="7" type="ORF">DFH94DRAFT_241252</name>
</gene>
<proteinExistence type="inferred from homology"/>
<comment type="caution">
    <text evidence="7">The sequence shown here is derived from an EMBL/GenBank/DDBJ whole genome shotgun (WGS) entry which is preliminary data.</text>
</comment>
<dbReference type="InterPro" id="IPR002885">
    <property type="entry name" value="PPR_rpt"/>
</dbReference>
<feature type="repeat" description="PPR" evidence="5">
    <location>
        <begin position="712"/>
        <end position="746"/>
    </location>
</feature>
<dbReference type="AlphaFoldDB" id="A0A9P5N2P1"/>
<reference evidence="7" key="2">
    <citation type="journal article" date="2020" name="Nat. Commun.">
        <title>Large-scale genome sequencing of mycorrhizal fungi provides insights into the early evolution of symbiotic traits.</title>
        <authorList>
            <person name="Miyauchi S."/>
            <person name="Kiss E."/>
            <person name="Kuo A."/>
            <person name="Drula E."/>
            <person name="Kohler A."/>
            <person name="Sanchez-Garcia M."/>
            <person name="Morin E."/>
            <person name="Andreopoulos B."/>
            <person name="Barry K.W."/>
            <person name="Bonito G."/>
            <person name="Buee M."/>
            <person name="Carver A."/>
            <person name="Chen C."/>
            <person name="Cichocki N."/>
            <person name="Clum A."/>
            <person name="Culley D."/>
            <person name="Crous P.W."/>
            <person name="Fauchery L."/>
            <person name="Girlanda M."/>
            <person name="Hayes R.D."/>
            <person name="Keri Z."/>
            <person name="LaButti K."/>
            <person name="Lipzen A."/>
            <person name="Lombard V."/>
            <person name="Magnuson J."/>
            <person name="Maillard F."/>
            <person name="Murat C."/>
            <person name="Nolan M."/>
            <person name="Ohm R.A."/>
            <person name="Pangilinan J."/>
            <person name="Pereira M.F."/>
            <person name="Perotto S."/>
            <person name="Peter M."/>
            <person name="Pfister S."/>
            <person name="Riley R."/>
            <person name="Sitrit Y."/>
            <person name="Stielow J.B."/>
            <person name="Szollosi G."/>
            <person name="Zifcakova L."/>
            <person name="Stursova M."/>
            <person name="Spatafora J.W."/>
            <person name="Tedersoo L."/>
            <person name="Vaario L.M."/>
            <person name="Yamada A."/>
            <person name="Yan M."/>
            <person name="Wang P."/>
            <person name="Xu J."/>
            <person name="Bruns T."/>
            <person name="Baldrian P."/>
            <person name="Vilgalys R."/>
            <person name="Dunand C."/>
            <person name="Henrissat B."/>
            <person name="Grigoriev I.V."/>
            <person name="Hibbett D."/>
            <person name="Nagy L.G."/>
            <person name="Martin F.M."/>
        </authorList>
    </citation>
    <scope>NUCLEOTIDE SEQUENCE</scope>
    <source>
        <strain evidence="7">Prilba</strain>
    </source>
</reference>
<feature type="repeat" description="PPR" evidence="5">
    <location>
        <begin position="562"/>
        <end position="596"/>
    </location>
</feature>
<dbReference type="NCBIfam" id="TIGR00756">
    <property type="entry name" value="PPR"/>
    <property type="match status" value="3"/>
</dbReference>
<feature type="repeat" description="PPR" evidence="5">
    <location>
        <begin position="527"/>
        <end position="561"/>
    </location>
</feature>